<protein>
    <submittedName>
        <fullName evidence="2">Uncharacterized protein</fullName>
    </submittedName>
</protein>
<keyword evidence="1" id="KW-0472">Membrane</keyword>
<comment type="caution">
    <text evidence="2">The sequence shown here is derived from an EMBL/GenBank/DDBJ whole genome shotgun (WGS) entry which is preliminary data.</text>
</comment>
<keyword evidence="1" id="KW-1133">Transmembrane helix</keyword>
<keyword evidence="1" id="KW-0812">Transmembrane</keyword>
<reference evidence="2 3" key="1">
    <citation type="journal article" date="2017" name="BMC Genomics">
        <title>Comparative genomic and phylogenomic analyses of the Bifidobacteriaceae family.</title>
        <authorList>
            <person name="Lugli G.A."/>
            <person name="Milani C."/>
            <person name="Turroni F."/>
            <person name="Duranti S."/>
            <person name="Mancabelli L."/>
            <person name="Mangifesta M."/>
            <person name="Ferrario C."/>
            <person name="Modesto M."/>
            <person name="Mattarelli P."/>
            <person name="Jiri K."/>
            <person name="van Sinderen D."/>
            <person name="Ventura M."/>
        </authorList>
    </citation>
    <scope>NUCLEOTIDE SEQUENCE [LARGE SCALE GENOMIC DNA]</scope>
    <source>
        <strain evidence="2 3">LMG 28769</strain>
    </source>
</reference>
<feature type="transmembrane region" description="Helical" evidence="1">
    <location>
        <begin position="28"/>
        <end position="47"/>
    </location>
</feature>
<sequence length="68" mass="7691">MKSTFSYQPCLDCVKCNQGAKGIGRASWVWLLHLCTCGVTLIIAHFMKCPRCNHTRFCNSHKPKGFES</sequence>
<evidence type="ECO:0000313" key="2">
    <source>
        <dbReference type="EMBL" id="OZG67753.1"/>
    </source>
</evidence>
<dbReference type="Proteomes" id="UP000216451">
    <property type="component" value="Unassembled WGS sequence"/>
</dbReference>
<proteinExistence type="predicted"/>
<organism evidence="2 3">
    <name type="scientific">Bifidobacterium aquikefiri</name>
    <dbReference type="NCBI Taxonomy" id="1653207"/>
    <lineage>
        <taxon>Bacteria</taxon>
        <taxon>Bacillati</taxon>
        <taxon>Actinomycetota</taxon>
        <taxon>Actinomycetes</taxon>
        <taxon>Bifidobacteriales</taxon>
        <taxon>Bifidobacteriaceae</taxon>
        <taxon>Bifidobacterium</taxon>
    </lineage>
</organism>
<evidence type="ECO:0000313" key="3">
    <source>
        <dbReference type="Proteomes" id="UP000216451"/>
    </source>
</evidence>
<keyword evidence="3" id="KW-1185">Reference proteome</keyword>
<evidence type="ECO:0000256" key="1">
    <source>
        <dbReference type="SAM" id="Phobius"/>
    </source>
</evidence>
<dbReference type="EMBL" id="MWXA01000003">
    <property type="protein sequence ID" value="OZG67753.1"/>
    <property type="molecule type" value="Genomic_DNA"/>
</dbReference>
<gene>
    <name evidence="2" type="ORF">BAQU_0397</name>
</gene>
<accession>A0A261G962</accession>
<dbReference type="AlphaFoldDB" id="A0A261G962"/>
<name>A0A261G962_9BIFI</name>